<keyword evidence="1" id="KW-0812">Transmembrane</keyword>
<evidence type="ECO:0000256" key="1">
    <source>
        <dbReference type="SAM" id="Phobius"/>
    </source>
</evidence>
<organism evidence="2">
    <name type="scientific">Anguilla anguilla</name>
    <name type="common">European freshwater eel</name>
    <name type="synonym">Muraena anguilla</name>
    <dbReference type="NCBI Taxonomy" id="7936"/>
    <lineage>
        <taxon>Eukaryota</taxon>
        <taxon>Metazoa</taxon>
        <taxon>Chordata</taxon>
        <taxon>Craniata</taxon>
        <taxon>Vertebrata</taxon>
        <taxon>Euteleostomi</taxon>
        <taxon>Actinopterygii</taxon>
        <taxon>Neopterygii</taxon>
        <taxon>Teleostei</taxon>
        <taxon>Anguilliformes</taxon>
        <taxon>Anguillidae</taxon>
        <taxon>Anguilla</taxon>
    </lineage>
</organism>
<sequence length="63" mass="7226">MNTHRSFKAISIMVPRSPLLLADFFLAFWDVLLLLIIFQLPSVQNGIVALHNSWTIRKDIFVG</sequence>
<accession>A0A0E9U6R6</accession>
<proteinExistence type="predicted"/>
<dbReference type="AlphaFoldDB" id="A0A0E9U6R6"/>
<keyword evidence="1" id="KW-1133">Transmembrane helix</keyword>
<protein>
    <submittedName>
        <fullName evidence="2">Uncharacterized protein</fullName>
    </submittedName>
</protein>
<name>A0A0E9U6R6_ANGAN</name>
<dbReference type="EMBL" id="GBXM01047046">
    <property type="protein sequence ID" value="JAH61531.1"/>
    <property type="molecule type" value="Transcribed_RNA"/>
</dbReference>
<feature type="transmembrane region" description="Helical" evidence="1">
    <location>
        <begin position="20"/>
        <end position="40"/>
    </location>
</feature>
<evidence type="ECO:0000313" key="2">
    <source>
        <dbReference type="EMBL" id="JAH61531.1"/>
    </source>
</evidence>
<keyword evidence="1" id="KW-0472">Membrane</keyword>
<reference evidence="2" key="1">
    <citation type="submission" date="2014-11" db="EMBL/GenBank/DDBJ databases">
        <authorList>
            <person name="Amaro Gonzalez C."/>
        </authorList>
    </citation>
    <scope>NUCLEOTIDE SEQUENCE</scope>
</reference>
<reference evidence="2" key="2">
    <citation type="journal article" date="2015" name="Fish Shellfish Immunol.">
        <title>Early steps in the European eel (Anguilla anguilla)-Vibrio vulnificus interaction in the gills: Role of the RtxA13 toxin.</title>
        <authorList>
            <person name="Callol A."/>
            <person name="Pajuelo D."/>
            <person name="Ebbesson L."/>
            <person name="Teles M."/>
            <person name="MacKenzie S."/>
            <person name="Amaro C."/>
        </authorList>
    </citation>
    <scope>NUCLEOTIDE SEQUENCE</scope>
</reference>